<name>A0A3M7M6L3_9PLEO</name>
<dbReference type="Pfam" id="PF00137">
    <property type="entry name" value="ATP-synt_C"/>
    <property type="match status" value="1"/>
</dbReference>
<accession>A0A3M7M6L3</accession>
<sequence>MVAIARSFGAARVAARGFTNAARQPTPNTLYAVLGFAFAEATGLFALMMSFLLLYVA</sequence>
<evidence type="ECO:0000256" key="6">
    <source>
        <dbReference type="SAM" id="Phobius"/>
    </source>
</evidence>
<gene>
    <name evidence="8" type="ORF">GMOD_00000189</name>
</gene>
<dbReference type="OrthoDB" id="438052at2759"/>
<dbReference type="AlphaFoldDB" id="A0A3M7M6L3"/>
<dbReference type="InterPro" id="IPR035921">
    <property type="entry name" value="F/V-ATP_Csub_sf"/>
</dbReference>
<dbReference type="EMBL" id="KE747824">
    <property type="protein sequence ID" value="RMZ70132.1"/>
    <property type="molecule type" value="Genomic_DNA"/>
</dbReference>
<evidence type="ECO:0000256" key="5">
    <source>
        <dbReference type="ARBA" id="ARBA00023136"/>
    </source>
</evidence>
<comment type="similarity">
    <text evidence="2">Belongs to the ATPase C chain family.</text>
</comment>
<protein>
    <submittedName>
        <fullName evidence="8">ATP synthase subunit 9 (Mitochondrion)</fullName>
    </submittedName>
</protein>
<evidence type="ECO:0000313" key="9">
    <source>
        <dbReference type="Proteomes" id="UP000265663"/>
    </source>
</evidence>
<evidence type="ECO:0000256" key="1">
    <source>
        <dbReference type="ARBA" id="ARBA00004141"/>
    </source>
</evidence>
<evidence type="ECO:0000256" key="3">
    <source>
        <dbReference type="ARBA" id="ARBA00022692"/>
    </source>
</evidence>
<proteinExistence type="inferred from homology"/>
<dbReference type="InterPro" id="IPR038662">
    <property type="entry name" value="ATP_synth_F0_csu_sf"/>
</dbReference>
<dbReference type="Gene3D" id="1.20.20.10">
    <property type="entry name" value="F1F0 ATP synthase subunit C"/>
    <property type="match status" value="1"/>
</dbReference>
<keyword evidence="9" id="KW-1185">Reference proteome</keyword>
<evidence type="ECO:0000313" key="8">
    <source>
        <dbReference type="EMBL" id="RMZ70132.1"/>
    </source>
</evidence>
<dbReference type="GO" id="GO:0033177">
    <property type="term" value="C:proton-transporting two-sector ATPase complex, proton-transporting domain"/>
    <property type="evidence" value="ECO:0007669"/>
    <property type="project" value="InterPro"/>
</dbReference>
<dbReference type="Proteomes" id="UP000265663">
    <property type="component" value="Unassembled WGS sequence"/>
</dbReference>
<keyword evidence="4 6" id="KW-1133">Transmembrane helix</keyword>
<dbReference type="SUPFAM" id="SSF81333">
    <property type="entry name" value="F1F0 ATP synthase subunit C"/>
    <property type="match status" value="1"/>
</dbReference>
<dbReference type="InterPro" id="IPR002379">
    <property type="entry name" value="ATPase_proteolipid_c-like_dom"/>
</dbReference>
<feature type="transmembrane region" description="Helical" evidence="6">
    <location>
        <begin position="30"/>
        <end position="56"/>
    </location>
</feature>
<organism evidence="8 9">
    <name type="scientific">Pyrenophora seminiperda CCB06</name>
    <dbReference type="NCBI Taxonomy" id="1302712"/>
    <lineage>
        <taxon>Eukaryota</taxon>
        <taxon>Fungi</taxon>
        <taxon>Dikarya</taxon>
        <taxon>Ascomycota</taxon>
        <taxon>Pezizomycotina</taxon>
        <taxon>Dothideomycetes</taxon>
        <taxon>Pleosporomycetidae</taxon>
        <taxon>Pleosporales</taxon>
        <taxon>Pleosporineae</taxon>
        <taxon>Pleosporaceae</taxon>
        <taxon>Pyrenophora</taxon>
    </lineage>
</organism>
<comment type="subcellular location">
    <subcellularLocation>
        <location evidence="1">Membrane</location>
        <topology evidence="1">Multi-pass membrane protein</topology>
    </subcellularLocation>
</comment>
<evidence type="ECO:0000256" key="2">
    <source>
        <dbReference type="ARBA" id="ARBA00006704"/>
    </source>
</evidence>
<keyword evidence="3 6" id="KW-0812">Transmembrane</keyword>
<dbReference type="GO" id="GO:0015078">
    <property type="term" value="F:proton transmembrane transporter activity"/>
    <property type="evidence" value="ECO:0007669"/>
    <property type="project" value="InterPro"/>
</dbReference>
<evidence type="ECO:0000259" key="7">
    <source>
        <dbReference type="Pfam" id="PF00137"/>
    </source>
</evidence>
<feature type="domain" description="V-ATPase proteolipid subunit C-like" evidence="7">
    <location>
        <begin position="3"/>
        <end position="53"/>
    </location>
</feature>
<reference evidence="8 9" key="1">
    <citation type="journal article" date="2014" name="PLoS ONE">
        <title>De novo Genome Assembly of the Fungal Plant Pathogen Pyrenophora semeniperda.</title>
        <authorList>
            <person name="Soliai M.M."/>
            <person name="Meyer S.E."/>
            <person name="Udall J.A."/>
            <person name="Elzinga D.E."/>
            <person name="Hermansen R.A."/>
            <person name="Bodily P.M."/>
            <person name="Hart A.A."/>
            <person name="Coleman C.E."/>
        </authorList>
    </citation>
    <scope>NUCLEOTIDE SEQUENCE [LARGE SCALE GENOMIC DNA]</scope>
    <source>
        <strain evidence="8 9">CCB06</strain>
        <tissue evidence="8">Mycelium</tissue>
    </source>
</reference>
<keyword evidence="5 6" id="KW-0472">Membrane</keyword>
<evidence type="ECO:0000256" key="4">
    <source>
        <dbReference type="ARBA" id="ARBA00022989"/>
    </source>
</evidence>